<organism evidence="3 4">
    <name type="scientific">Derxia gummosa DSM 723</name>
    <dbReference type="NCBI Taxonomy" id="1121388"/>
    <lineage>
        <taxon>Bacteria</taxon>
        <taxon>Pseudomonadati</taxon>
        <taxon>Pseudomonadota</taxon>
        <taxon>Betaproteobacteria</taxon>
        <taxon>Burkholderiales</taxon>
        <taxon>Alcaligenaceae</taxon>
        <taxon>Derxia</taxon>
    </lineage>
</organism>
<name>A0A8B6XC90_9BURK</name>
<keyword evidence="2" id="KW-0732">Signal</keyword>
<dbReference type="RefSeq" id="WP_156924522.1">
    <property type="nucleotide sequence ID" value="NZ_KI519499.1"/>
</dbReference>
<feature type="chain" id="PRO_5034071240" evidence="2">
    <location>
        <begin position="23"/>
        <end position="92"/>
    </location>
</feature>
<dbReference type="NCBIfam" id="NF038296">
    <property type="entry name" value="HisXaaSer_A2"/>
    <property type="match status" value="1"/>
</dbReference>
<evidence type="ECO:0000256" key="2">
    <source>
        <dbReference type="SAM" id="SignalP"/>
    </source>
</evidence>
<sequence length="92" mass="9737">MHKFLKPFAMIAAGFAVQQTHAAHLPQDQPVEAEPQAVTNMQAIPSLAAGNLPAVTNSGEAFVLKRAQSGELLATHSSHSSHGSHRSHQSGY</sequence>
<dbReference type="Proteomes" id="UP000675920">
    <property type="component" value="Unplaced"/>
</dbReference>
<dbReference type="AlphaFoldDB" id="A0A8B6XC90"/>
<reference evidence="4" key="1">
    <citation type="journal article" date="2011" name="J. Bacteriol.">
        <title>Biological systems discovery in silico: radical S-adenosylmethionine protein families and their target peptides for posttranslational modification.</title>
        <authorList>
            <person name="Haft D.H."/>
            <person name="Basu M.K."/>
        </authorList>
    </citation>
    <scope>NUCLEOTIDE SEQUENCE</scope>
</reference>
<proteinExistence type="predicted"/>
<feature type="compositionally biased region" description="Basic residues" evidence="1">
    <location>
        <begin position="82"/>
        <end position="92"/>
    </location>
</feature>
<feature type="signal peptide" evidence="2">
    <location>
        <begin position="1"/>
        <end position="22"/>
    </location>
</feature>
<reference evidence="4" key="2">
    <citation type="submission" date="2025-08" db="UniProtKB">
        <authorList>
            <consortium name="RefSeq"/>
        </authorList>
    </citation>
    <scope>IDENTIFICATION</scope>
</reference>
<evidence type="ECO:0000313" key="3">
    <source>
        <dbReference type="Proteomes" id="UP000675920"/>
    </source>
</evidence>
<evidence type="ECO:0000256" key="1">
    <source>
        <dbReference type="SAM" id="MobiDB-lite"/>
    </source>
</evidence>
<accession>A0A8B6XC90</accession>
<protein>
    <submittedName>
        <fullName evidence="4">His-Xaa-Ser repeat protein HxsA2</fullName>
    </submittedName>
</protein>
<keyword evidence="3" id="KW-1185">Reference proteome</keyword>
<feature type="region of interest" description="Disordered" evidence="1">
    <location>
        <begin position="73"/>
        <end position="92"/>
    </location>
</feature>
<evidence type="ECO:0000313" key="4">
    <source>
        <dbReference type="RefSeq" id="WP_156924522.1"/>
    </source>
</evidence>
<gene>
    <name evidence="4" type="primary">hxsA2</name>
</gene>